<name>F8FDG8_PAEMK</name>
<dbReference type="Proteomes" id="UP000006620">
    <property type="component" value="Chromosome"/>
</dbReference>
<gene>
    <name evidence="1" type="ordered locus">KNP414_03594</name>
</gene>
<dbReference type="EMBL" id="CP002869">
    <property type="protein sequence ID" value="AEI42138.1"/>
    <property type="molecule type" value="Genomic_DNA"/>
</dbReference>
<proteinExistence type="predicted"/>
<dbReference type="Gene3D" id="3.90.1720.10">
    <property type="entry name" value="endopeptidase domain like (from Nostoc punctiforme)"/>
    <property type="match status" value="1"/>
</dbReference>
<dbReference type="KEGG" id="pms:KNP414_03594"/>
<accession>F8FDG8</accession>
<dbReference type="SUPFAM" id="SSF54001">
    <property type="entry name" value="Cysteine proteinases"/>
    <property type="match status" value="1"/>
</dbReference>
<reference evidence="2" key="1">
    <citation type="submission" date="2011-06" db="EMBL/GenBank/DDBJ databases">
        <title>Complete genome sequence of Paenibacillus mucilaginosus KNP414.</title>
        <authorList>
            <person name="Wang J."/>
            <person name="Hu S."/>
            <person name="Hu X."/>
            <person name="Zhang B."/>
            <person name="Dong D."/>
            <person name="Zhang S."/>
            <person name="Zhao K."/>
            <person name="Wu D."/>
        </authorList>
    </citation>
    <scope>NUCLEOTIDE SEQUENCE [LARGE SCALE GENOMIC DNA]</scope>
    <source>
        <strain evidence="2">KNP414</strain>
    </source>
</reference>
<dbReference type="PATRIC" id="fig|1036673.3.peg.3297"/>
<dbReference type="HOGENOM" id="CLU_1546115_0_0_9"/>
<protein>
    <submittedName>
        <fullName evidence="1">Uncharacterized protein</fullName>
    </submittedName>
</protein>
<reference evidence="1 2" key="2">
    <citation type="journal article" date="2013" name="Genome Announc.">
        <title>Genome Sequence of Growth-Improving Paenibacillus mucilaginosus Strain KNP414.</title>
        <authorList>
            <person name="Lu J.J."/>
            <person name="Wang J.F."/>
            <person name="Hu X.F."/>
        </authorList>
    </citation>
    <scope>NUCLEOTIDE SEQUENCE [LARGE SCALE GENOMIC DNA]</scope>
    <source>
        <strain evidence="1 2">KNP414</strain>
    </source>
</reference>
<dbReference type="AlphaFoldDB" id="F8FDG8"/>
<dbReference type="InterPro" id="IPR038765">
    <property type="entry name" value="Papain-like_cys_pep_sf"/>
</dbReference>
<organism evidence="1 2">
    <name type="scientific">Paenibacillus mucilaginosus (strain KNP414)</name>
    <dbReference type="NCBI Taxonomy" id="1036673"/>
    <lineage>
        <taxon>Bacteria</taxon>
        <taxon>Bacillati</taxon>
        <taxon>Bacillota</taxon>
        <taxon>Bacilli</taxon>
        <taxon>Bacillales</taxon>
        <taxon>Paenibacillaceae</taxon>
        <taxon>Paenibacillus</taxon>
    </lineage>
</organism>
<dbReference type="RefSeq" id="WP_013917295.1">
    <property type="nucleotide sequence ID" value="NC_015690.1"/>
</dbReference>
<sequence length="173" mass="19757">MSYEQIELQAGDILAACDNELMIPTGYLGHSAIAIGPQHLVEAVMNYPYIRVVPKKDFFEPHPTSAVYRPRDPETGRKAASLAYSYFEQSERNRRSGIVRPPFSFSPQVPLEDPWTSVYCSKLVWISYYYGAGMALPNDHGLFTPEDIDTFLSRDPNFLCVYRHPDFHFLIDS</sequence>
<evidence type="ECO:0000313" key="1">
    <source>
        <dbReference type="EMBL" id="AEI42138.1"/>
    </source>
</evidence>
<evidence type="ECO:0000313" key="2">
    <source>
        <dbReference type="Proteomes" id="UP000006620"/>
    </source>
</evidence>